<keyword evidence="1" id="KW-0695">RNA-directed DNA polymerase</keyword>
<dbReference type="OrthoDB" id="6620533at2759"/>
<protein>
    <submittedName>
        <fullName evidence="1">Putative RNA-directed DNA polymerase</fullName>
    </submittedName>
</protein>
<evidence type="ECO:0000313" key="1">
    <source>
        <dbReference type="EMBL" id="MBY78856.1"/>
    </source>
</evidence>
<dbReference type="PANTHER" id="PTHR36688:SF1">
    <property type="entry name" value="ENDONUCLEASE_EXONUCLEASE_PHOSPHATASE DOMAIN-CONTAINING PROTEIN"/>
    <property type="match status" value="1"/>
</dbReference>
<reference evidence="1" key="1">
    <citation type="submission" date="2018-04" db="EMBL/GenBank/DDBJ databases">
        <title>Transcriptome assembly of Sipha flava.</title>
        <authorList>
            <person name="Scully E.D."/>
            <person name="Geib S.M."/>
            <person name="Palmer N.A."/>
            <person name="Koch K."/>
            <person name="Bradshaw J."/>
            <person name="Heng-Moss T."/>
            <person name="Sarath G."/>
        </authorList>
    </citation>
    <scope>NUCLEOTIDE SEQUENCE</scope>
</reference>
<sequence>MKMKTDYKEELQLCAEKSENMNDFGVEEVEAALRLLKNGKAAGEDGILPEFLKNMGIKGKFWLSRLFSSVKNNNTLPEQWWEAKVVAILKPGKPDDDSKSYRPISLLSVVYKLFERVLLKRIQTKIEEHLPAEQAGFR</sequence>
<dbReference type="EMBL" id="GGMS01009653">
    <property type="protein sequence ID" value="MBY78856.1"/>
    <property type="molecule type" value="Transcribed_RNA"/>
</dbReference>
<dbReference type="InterPro" id="IPR052560">
    <property type="entry name" value="RdDP_mobile_element"/>
</dbReference>
<name>A0A2S2QM65_9HEMI</name>
<accession>A0A2S2QM65</accession>
<dbReference type="GO" id="GO:0003964">
    <property type="term" value="F:RNA-directed DNA polymerase activity"/>
    <property type="evidence" value="ECO:0007669"/>
    <property type="project" value="UniProtKB-KW"/>
</dbReference>
<dbReference type="PANTHER" id="PTHR36688">
    <property type="entry name" value="ENDO/EXONUCLEASE/PHOSPHATASE DOMAIN-CONTAINING PROTEIN"/>
    <property type="match status" value="1"/>
</dbReference>
<proteinExistence type="predicted"/>
<organism evidence="1">
    <name type="scientific">Sipha flava</name>
    <name type="common">yellow sugarcane aphid</name>
    <dbReference type="NCBI Taxonomy" id="143950"/>
    <lineage>
        <taxon>Eukaryota</taxon>
        <taxon>Metazoa</taxon>
        <taxon>Ecdysozoa</taxon>
        <taxon>Arthropoda</taxon>
        <taxon>Hexapoda</taxon>
        <taxon>Insecta</taxon>
        <taxon>Pterygota</taxon>
        <taxon>Neoptera</taxon>
        <taxon>Paraneoptera</taxon>
        <taxon>Hemiptera</taxon>
        <taxon>Sternorrhyncha</taxon>
        <taxon>Aphidomorpha</taxon>
        <taxon>Aphidoidea</taxon>
        <taxon>Aphididae</taxon>
        <taxon>Sipha</taxon>
    </lineage>
</organism>
<gene>
    <name evidence="1" type="ORF">g.178848</name>
</gene>
<keyword evidence="1" id="KW-0548">Nucleotidyltransferase</keyword>
<dbReference type="AlphaFoldDB" id="A0A2S2QM65"/>
<keyword evidence="1" id="KW-0808">Transferase</keyword>